<keyword evidence="5 9" id="KW-0812">Transmembrane</keyword>
<name>A0ABY7DBY2_MYAAR</name>
<dbReference type="PANTHER" id="PTHR10846">
    <property type="entry name" value="SODIUM/POTASSIUM/CALCIUM EXCHANGER"/>
    <property type="match status" value="1"/>
</dbReference>
<evidence type="ECO:0000256" key="5">
    <source>
        <dbReference type="ARBA" id="ARBA00022692"/>
    </source>
</evidence>
<feature type="transmembrane region" description="Helical" evidence="9">
    <location>
        <begin position="200"/>
        <end position="223"/>
    </location>
</feature>
<dbReference type="InterPro" id="IPR004481">
    <property type="entry name" value="K/Na/Ca-exchanger"/>
</dbReference>
<evidence type="ECO:0000256" key="9">
    <source>
        <dbReference type="SAM" id="Phobius"/>
    </source>
</evidence>
<dbReference type="InterPro" id="IPR004837">
    <property type="entry name" value="NaCa_Exmemb"/>
</dbReference>
<proteinExistence type="inferred from homology"/>
<keyword evidence="4" id="KW-0813">Transport</keyword>
<keyword evidence="3" id="KW-0050">Antiport</keyword>
<dbReference type="Pfam" id="PF01699">
    <property type="entry name" value="Na_Ca_ex"/>
    <property type="match status" value="2"/>
</dbReference>
<feature type="transmembrane region" description="Helical" evidence="9">
    <location>
        <begin position="243"/>
        <end position="265"/>
    </location>
</feature>
<sequence>MFGALAIVCDDYFVPSLEFICERLNLQEDVAGATFMAAGSSAPEFFTSVVKLTWYPMTRDCLFYLISIAALVIVIDDEQDKAIHYMKPVIRYFRSKACKDVEADEKQPLSENSLGSNYTSDKASTSSADLKPQQTGFSAASTSSEEPIVHHPEEEKPYKSPFIVPDGAALRMYWVIMMPLKCIFFVSIPDCRREGAWHKFYIMTFIMSIVWIAACSYLMVWMVTIIGDALDIPDTVMGYGDMAVSNSIGSNVFDILMCLGLPWLLDTAIVKKGDPLIINSGGISYSALILLFTVAFMLVCVNLAKWKLTKPFGALCLVVYVIVISISCLFELNVFGDFVAKSCPRSES</sequence>
<feature type="compositionally biased region" description="Polar residues" evidence="8">
    <location>
        <begin position="109"/>
        <end position="145"/>
    </location>
</feature>
<evidence type="ECO:0000256" key="3">
    <source>
        <dbReference type="ARBA" id="ARBA00022449"/>
    </source>
</evidence>
<keyword evidence="6 9" id="KW-1133">Transmembrane helix</keyword>
<accession>A0ABY7DBY2</accession>
<evidence type="ECO:0000313" key="12">
    <source>
        <dbReference type="Proteomes" id="UP001164746"/>
    </source>
</evidence>
<dbReference type="PANTHER" id="PTHR10846:SF73">
    <property type="entry name" value="SODIUM_CALCIUM EXCHANGER MEMBRANE REGION DOMAIN-CONTAINING PROTEIN"/>
    <property type="match status" value="1"/>
</dbReference>
<keyword evidence="4" id="KW-0109">Calcium transport</keyword>
<keyword evidence="7 9" id="KW-0472">Membrane</keyword>
<organism evidence="11 12">
    <name type="scientific">Mya arenaria</name>
    <name type="common">Soft-shell clam</name>
    <dbReference type="NCBI Taxonomy" id="6604"/>
    <lineage>
        <taxon>Eukaryota</taxon>
        <taxon>Metazoa</taxon>
        <taxon>Spiralia</taxon>
        <taxon>Lophotrochozoa</taxon>
        <taxon>Mollusca</taxon>
        <taxon>Bivalvia</taxon>
        <taxon>Autobranchia</taxon>
        <taxon>Heteroconchia</taxon>
        <taxon>Euheterodonta</taxon>
        <taxon>Imparidentia</taxon>
        <taxon>Neoheterodontei</taxon>
        <taxon>Myida</taxon>
        <taxon>Myoidea</taxon>
        <taxon>Myidae</taxon>
        <taxon>Mya</taxon>
    </lineage>
</organism>
<evidence type="ECO:0000256" key="7">
    <source>
        <dbReference type="ARBA" id="ARBA00023136"/>
    </source>
</evidence>
<keyword evidence="4" id="KW-0106">Calcium</keyword>
<feature type="transmembrane region" description="Helical" evidence="9">
    <location>
        <begin position="285"/>
        <end position="306"/>
    </location>
</feature>
<reference evidence="11" key="1">
    <citation type="submission" date="2022-11" db="EMBL/GenBank/DDBJ databases">
        <title>Centuries of genome instability and evolution in soft-shell clam transmissible cancer (bioRxiv).</title>
        <authorList>
            <person name="Hart S.F.M."/>
            <person name="Yonemitsu M.A."/>
            <person name="Giersch R.M."/>
            <person name="Beal B.F."/>
            <person name="Arriagada G."/>
            <person name="Davis B.W."/>
            <person name="Ostrander E.A."/>
            <person name="Goff S.P."/>
            <person name="Metzger M.J."/>
        </authorList>
    </citation>
    <scope>NUCLEOTIDE SEQUENCE</scope>
    <source>
        <strain evidence="11">MELC-2E11</strain>
        <tissue evidence="11">Siphon/mantle</tissue>
    </source>
</reference>
<evidence type="ECO:0000256" key="4">
    <source>
        <dbReference type="ARBA" id="ARBA00022568"/>
    </source>
</evidence>
<evidence type="ECO:0000256" key="2">
    <source>
        <dbReference type="ARBA" id="ARBA00005364"/>
    </source>
</evidence>
<feature type="transmembrane region" description="Helical" evidence="9">
    <location>
        <begin position="312"/>
        <end position="335"/>
    </location>
</feature>
<protein>
    <submittedName>
        <fullName evidence="11">NCKX5-like protein</fullName>
    </submittedName>
</protein>
<gene>
    <name evidence="11" type="ORF">MAR_006360</name>
</gene>
<feature type="domain" description="Sodium/calcium exchanger membrane region" evidence="10">
    <location>
        <begin position="1"/>
        <end position="50"/>
    </location>
</feature>
<evidence type="ECO:0000313" key="11">
    <source>
        <dbReference type="EMBL" id="WAQ93889.1"/>
    </source>
</evidence>
<dbReference type="EMBL" id="CP111012">
    <property type="protein sequence ID" value="WAQ93889.1"/>
    <property type="molecule type" value="Genomic_DNA"/>
</dbReference>
<evidence type="ECO:0000256" key="8">
    <source>
        <dbReference type="SAM" id="MobiDB-lite"/>
    </source>
</evidence>
<comment type="subcellular location">
    <subcellularLocation>
        <location evidence="1">Membrane</location>
        <topology evidence="1">Multi-pass membrane protein</topology>
    </subcellularLocation>
</comment>
<evidence type="ECO:0000256" key="6">
    <source>
        <dbReference type="ARBA" id="ARBA00022989"/>
    </source>
</evidence>
<dbReference type="InterPro" id="IPR044880">
    <property type="entry name" value="NCX_ion-bd_dom_sf"/>
</dbReference>
<evidence type="ECO:0000256" key="1">
    <source>
        <dbReference type="ARBA" id="ARBA00004141"/>
    </source>
</evidence>
<feature type="transmembrane region" description="Helical" evidence="9">
    <location>
        <begin position="170"/>
        <end position="188"/>
    </location>
</feature>
<evidence type="ECO:0000259" key="10">
    <source>
        <dbReference type="Pfam" id="PF01699"/>
    </source>
</evidence>
<feature type="region of interest" description="Disordered" evidence="8">
    <location>
        <begin position="108"/>
        <end position="154"/>
    </location>
</feature>
<dbReference type="Gene3D" id="1.20.1420.30">
    <property type="entry name" value="NCX, central ion-binding region"/>
    <property type="match status" value="2"/>
</dbReference>
<dbReference type="Proteomes" id="UP001164746">
    <property type="component" value="Chromosome 1"/>
</dbReference>
<keyword evidence="12" id="KW-1185">Reference proteome</keyword>
<feature type="domain" description="Sodium/calcium exchanger membrane region" evidence="10">
    <location>
        <begin position="238"/>
        <end position="327"/>
    </location>
</feature>
<comment type="similarity">
    <text evidence="2">Belongs to the Ca(2+):cation antiporter (CaCA) (TC 2.A.19) family. SLC24A subfamily.</text>
</comment>
<keyword evidence="4" id="KW-0406">Ion transport</keyword>